<name>A0A7X0XR37_9LIST</name>
<dbReference type="EMBL" id="JAARUV010000002">
    <property type="protein sequence ID" value="MBC1779011.1"/>
    <property type="molecule type" value="Genomic_DNA"/>
</dbReference>
<comment type="caution">
    <text evidence="1">The sequence shown here is derived from an EMBL/GenBank/DDBJ whole genome shotgun (WGS) entry which is preliminary data.</text>
</comment>
<accession>A0A7X0XR37</accession>
<dbReference type="RefSeq" id="WP_185495003.1">
    <property type="nucleotide sequence ID" value="NZ_JAARUV010000002.1"/>
</dbReference>
<sequence length="91" mass="10269">MEIRESQSGAMVDLDDQEIIAKFNAEINKYNSAQVKLVNIYDSKQTKAVIDISKNITSTLVRDGIPEQLWEEIYEKLKVPEGLRGAKALTN</sequence>
<evidence type="ECO:0000313" key="1">
    <source>
        <dbReference type="EMBL" id="MBC1779011.1"/>
    </source>
</evidence>
<gene>
    <name evidence="1" type="ORF">HCA46_09195</name>
</gene>
<reference evidence="1 2" key="1">
    <citation type="submission" date="2020-03" db="EMBL/GenBank/DDBJ databases">
        <title>Soil Listeria distribution.</title>
        <authorList>
            <person name="Liao J."/>
            <person name="Wiedmann M."/>
        </authorList>
    </citation>
    <scope>NUCLEOTIDE SEQUENCE [LARGE SCALE GENOMIC DNA]</scope>
    <source>
        <strain evidence="1 2">FSL L7-1017</strain>
    </source>
</reference>
<dbReference type="AlphaFoldDB" id="A0A7X0XR37"/>
<organism evidence="1 2">
    <name type="scientific">Listeria booriae</name>
    <dbReference type="NCBI Taxonomy" id="1552123"/>
    <lineage>
        <taxon>Bacteria</taxon>
        <taxon>Bacillati</taxon>
        <taxon>Bacillota</taxon>
        <taxon>Bacilli</taxon>
        <taxon>Bacillales</taxon>
        <taxon>Listeriaceae</taxon>
        <taxon>Listeria</taxon>
    </lineage>
</organism>
<proteinExistence type="predicted"/>
<dbReference type="Proteomes" id="UP000547643">
    <property type="component" value="Unassembled WGS sequence"/>
</dbReference>
<evidence type="ECO:0000313" key="2">
    <source>
        <dbReference type="Proteomes" id="UP000547643"/>
    </source>
</evidence>
<protein>
    <submittedName>
        <fullName evidence="1">Uncharacterized protein</fullName>
    </submittedName>
</protein>